<protein>
    <submittedName>
        <fullName evidence="1">Uncharacterized protein</fullName>
    </submittedName>
</protein>
<keyword evidence="2" id="KW-1185">Reference proteome</keyword>
<accession>A0ABY7GIE9</accession>
<reference evidence="1" key="1">
    <citation type="submission" date="2022-11" db="EMBL/GenBank/DDBJ databases">
        <title>Methylomonas rapida sp. nov., Carotenoid-Producing Obligate Methanotrophs with High Growth Characteristics and Biotechnological Potential.</title>
        <authorList>
            <person name="Tikhonova E.N."/>
            <person name="Suleimanov R.Z."/>
            <person name="Miroshnikov K."/>
            <person name="Oshkin I.Y."/>
            <person name="Belova S.E."/>
            <person name="Danilova O.V."/>
            <person name="Ashikhmin A."/>
            <person name="Konopkin A."/>
            <person name="But S.Y."/>
            <person name="Khmelenina V.N."/>
            <person name="Kuznetsov N."/>
            <person name="Pimenov N.V."/>
            <person name="Dedysh S.N."/>
        </authorList>
    </citation>
    <scope>NUCLEOTIDE SEQUENCE</scope>
    <source>
        <strain evidence="1">MP1</strain>
    </source>
</reference>
<evidence type="ECO:0000313" key="1">
    <source>
        <dbReference type="EMBL" id="WAR43623.1"/>
    </source>
</evidence>
<dbReference type="Proteomes" id="UP001162780">
    <property type="component" value="Chromosome"/>
</dbReference>
<evidence type="ECO:0000313" key="2">
    <source>
        <dbReference type="Proteomes" id="UP001162780"/>
    </source>
</evidence>
<gene>
    <name evidence="1" type="ORF">NM686_014710</name>
</gene>
<dbReference type="RefSeq" id="WP_255190505.1">
    <property type="nucleotide sequence ID" value="NZ_CP113517.1"/>
</dbReference>
<name>A0ABY7GIE9_9GAMM</name>
<sequence length="109" mass="12498">MNNTGFPCLEGYDAWIDMRRNKRSACELMVSIEAKQAKIHHAKGYFWLEFTAPDKSFMGWMRFDFQQVIKNQAIFAAAEWRPANTQAPALKDVLLPSSVPQQAGIEYAR</sequence>
<proteinExistence type="predicted"/>
<dbReference type="EMBL" id="CP113517">
    <property type="protein sequence ID" value="WAR43623.1"/>
    <property type="molecule type" value="Genomic_DNA"/>
</dbReference>
<organism evidence="1 2">
    <name type="scientific">Methylomonas rapida</name>
    <dbReference type="NCBI Taxonomy" id="2963939"/>
    <lineage>
        <taxon>Bacteria</taxon>
        <taxon>Pseudomonadati</taxon>
        <taxon>Pseudomonadota</taxon>
        <taxon>Gammaproteobacteria</taxon>
        <taxon>Methylococcales</taxon>
        <taxon>Methylococcaceae</taxon>
        <taxon>Methylomonas</taxon>
    </lineage>
</organism>